<reference evidence="2" key="1">
    <citation type="journal article" date="2022" name="New Phytol.">
        <title>Phylogenomic structure and speciation in an emerging model: the Sphagnum magellanicum complex (Bryophyta).</title>
        <authorList>
            <person name="Shaw A.J."/>
            <person name="Piatkowski B."/>
            <person name="Duffy A.M."/>
            <person name="Aguero B."/>
            <person name="Imwattana K."/>
            <person name="Nieto-Lugilde M."/>
            <person name="Healey A."/>
            <person name="Weston D.J."/>
            <person name="Patel M.N."/>
            <person name="Schmutz J."/>
            <person name="Grimwood J."/>
            <person name="Yavitt J.B."/>
            <person name="Hassel K."/>
            <person name="Stenoien H.K."/>
            <person name="Flatberg K.I."/>
            <person name="Bickford C.P."/>
            <person name="Hicks K.A."/>
        </authorList>
    </citation>
    <scope>NUCLEOTIDE SEQUENCE [LARGE SCALE GENOMIC DNA]</scope>
</reference>
<evidence type="ECO:0000313" key="2">
    <source>
        <dbReference type="Proteomes" id="UP000828922"/>
    </source>
</evidence>
<comment type="caution">
    <text evidence="1">The sequence shown here is derived from an EMBL/GenBank/DDBJ whole genome shotgun (WGS) entry which is preliminary data.</text>
</comment>
<evidence type="ECO:0000313" key="1">
    <source>
        <dbReference type="EMBL" id="KAH9556122.1"/>
    </source>
</evidence>
<sequence length="105" mass="11554">MPVNLTKLGQSMSVSITSNEPHSITVHCSSKDNNLQVQTLAPRAVYGFQYNMNVWGTTLCSCEFQYQNQNAGFPVWQGPGFAGWIMCQQCMWVVTPGGIYGGEKG</sequence>
<accession>A0ACB8HIS4</accession>
<keyword evidence="2" id="KW-1185">Reference proteome</keyword>
<organism evidence="1 2">
    <name type="scientific">Sphagnum magellanicum</name>
    <dbReference type="NCBI Taxonomy" id="128215"/>
    <lineage>
        <taxon>Eukaryota</taxon>
        <taxon>Viridiplantae</taxon>
        <taxon>Streptophyta</taxon>
        <taxon>Embryophyta</taxon>
        <taxon>Bryophyta</taxon>
        <taxon>Sphagnophytina</taxon>
        <taxon>Sphagnopsida</taxon>
        <taxon>Sphagnales</taxon>
        <taxon>Sphagnaceae</taxon>
        <taxon>Sphagnum</taxon>
    </lineage>
</organism>
<gene>
    <name evidence="1" type="ORF">CY35_07G010100</name>
</gene>
<name>A0ACB8HIS4_9BRYO</name>
<dbReference type="EMBL" id="CM038913">
    <property type="protein sequence ID" value="KAH9556122.1"/>
    <property type="molecule type" value="Genomic_DNA"/>
</dbReference>
<protein>
    <submittedName>
        <fullName evidence="1">Uncharacterized protein</fullName>
    </submittedName>
</protein>
<proteinExistence type="predicted"/>
<dbReference type="Proteomes" id="UP000828922">
    <property type="component" value="Linkage Group LG07"/>
</dbReference>